<dbReference type="PANTHER" id="PTHR42901">
    <property type="entry name" value="ALCOHOL DEHYDROGENASE"/>
    <property type="match status" value="1"/>
</dbReference>
<dbReference type="PRINTS" id="PR00080">
    <property type="entry name" value="SDRFAMILY"/>
</dbReference>
<comment type="similarity">
    <text evidence="1">Belongs to the short-chain dehydrogenases/reductases (SDR) family.</text>
</comment>
<dbReference type="InterPro" id="IPR002347">
    <property type="entry name" value="SDR_fam"/>
</dbReference>
<proteinExistence type="inferred from homology"/>
<dbReference type="Gene3D" id="3.40.50.720">
    <property type="entry name" value="NAD(P)-binding Rossmann-like Domain"/>
    <property type="match status" value="1"/>
</dbReference>
<dbReference type="GO" id="GO:0016491">
    <property type="term" value="F:oxidoreductase activity"/>
    <property type="evidence" value="ECO:0007669"/>
    <property type="project" value="UniProtKB-KW"/>
</dbReference>
<gene>
    <name evidence="3" type="ORF">MNBD_ALPHA08-259</name>
</gene>
<dbReference type="AlphaFoldDB" id="A0A3B0S6T2"/>
<dbReference type="Pfam" id="PF00106">
    <property type="entry name" value="adh_short"/>
    <property type="match status" value="1"/>
</dbReference>
<accession>A0A3B0S6T2</accession>
<evidence type="ECO:0000313" key="3">
    <source>
        <dbReference type="EMBL" id="VAV98641.1"/>
    </source>
</evidence>
<keyword evidence="2" id="KW-0560">Oxidoreductase</keyword>
<evidence type="ECO:0000256" key="1">
    <source>
        <dbReference type="ARBA" id="ARBA00006484"/>
    </source>
</evidence>
<protein>
    <recommendedName>
        <fullName evidence="4">Short-chain dehydrogenase</fullName>
    </recommendedName>
</protein>
<dbReference type="InterPro" id="IPR036291">
    <property type="entry name" value="NAD(P)-bd_dom_sf"/>
</dbReference>
<dbReference type="PRINTS" id="PR00081">
    <property type="entry name" value="GDHRDH"/>
</dbReference>
<dbReference type="PIRSF" id="PIRSF000126">
    <property type="entry name" value="11-beta-HSD1"/>
    <property type="match status" value="1"/>
</dbReference>
<evidence type="ECO:0008006" key="4">
    <source>
        <dbReference type="Google" id="ProtNLM"/>
    </source>
</evidence>
<sequence length="267" mass="28846">METNKEKKTALITGASGGIGKAFAELLAADGYDLVLVARNEDELNRIAGMEMTKNQTKVTPIPLDLSKAVAVNKLVAELKARKIQPDIIINNAGVGLVGEAAELSVDLQMQMVNLNVRALTAITLKFLPGMKDRNAGGIINVSSVAAFLPGPYMSVYYATKAYVQSFTASLADELKGSKVRVMSLCPGPVDTGFQATAGLDTNRWIYKMMQPKSAHDVAEAGWAGFKAGNNRTFPGLLDMLTAWTAKIMPRALLTPMIRFFQKPKQH</sequence>
<dbReference type="EMBL" id="UOEC01000154">
    <property type="protein sequence ID" value="VAV98641.1"/>
    <property type="molecule type" value="Genomic_DNA"/>
</dbReference>
<reference evidence="3" key="1">
    <citation type="submission" date="2018-06" db="EMBL/GenBank/DDBJ databases">
        <authorList>
            <person name="Zhirakovskaya E."/>
        </authorList>
    </citation>
    <scope>NUCLEOTIDE SEQUENCE</scope>
</reference>
<evidence type="ECO:0000256" key="2">
    <source>
        <dbReference type="ARBA" id="ARBA00023002"/>
    </source>
</evidence>
<name>A0A3B0S6T2_9ZZZZ</name>
<dbReference type="CDD" id="cd05233">
    <property type="entry name" value="SDR_c"/>
    <property type="match status" value="1"/>
</dbReference>
<organism evidence="3">
    <name type="scientific">hydrothermal vent metagenome</name>
    <dbReference type="NCBI Taxonomy" id="652676"/>
    <lineage>
        <taxon>unclassified sequences</taxon>
        <taxon>metagenomes</taxon>
        <taxon>ecological metagenomes</taxon>
    </lineage>
</organism>
<dbReference type="SUPFAM" id="SSF51735">
    <property type="entry name" value="NAD(P)-binding Rossmann-fold domains"/>
    <property type="match status" value="1"/>
</dbReference>
<dbReference type="PANTHER" id="PTHR42901:SF1">
    <property type="entry name" value="ALCOHOL DEHYDROGENASE"/>
    <property type="match status" value="1"/>
</dbReference>